<keyword evidence="9" id="KW-1185">Reference proteome</keyword>
<protein>
    <submittedName>
        <fullName evidence="8">Uncharacterized protein</fullName>
    </submittedName>
</protein>
<dbReference type="AlphaFoldDB" id="A0AAV5ITE4"/>
<keyword evidence="5" id="KW-0833">Ubl conjugation pathway</keyword>
<keyword evidence="4" id="KW-0863">Zinc-finger</keyword>
<gene>
    <name evidence="8" type="ORF">SLEP1_g17162</name>
</gene>
<reference evidence="8 9" key="1">
    <citation type="journal article" date="2021" name="Commun. Biol.">
        <title>The genome of Shorea leprosula (Dipterocarpaceae) highlights the ecological relevance of drought in aseasonal tropical rainforests.</title>
        <authorList>
            <person name="Ng K.K.S."/>
            <person name="Kobayashi M.J."/>
            <person name="Fawcett J.A."/>
            <person name="Hatakeyama M."/>
            <person name="Paape T."/>
            <person name="Ng C.H."/>
            <person name="Ang C.C."/>
            <person name="Tnah L.H."/>
            <person name="Lee C.T."/>
            <person name="Nishiyama T."/>
            <person name="Sese J."/>
            <person name="O'Brien M.J."/>
            <person name="Copetti D."/>
            <person name="Mohd Noor M.I."/>
            <person name="Ong R.C."/>
            <person name="Putra M."/>
            <person name="Sireger I.Z."/>
            <person name="Indrioko S."/>
            <person name="Kosugi Y."/>
            <person name="Izuno A."/>
            <person name="Isagi Y."/>
            <person name="Lee S.L."/>
            <person name="Shimizu K.K."/>
        </authorList>
    </citation>
    <scope>NUCLEOTIDE SEQUENCE [LARGE SCALE GENOMIC DNA]</scope>
    <source>
        <strain evidence="8">214</strain>
    </source>
</reference>
<evidence type="ECO:0000256" key="2">
    <source>
        <dbReference type="ARBA" id="ARBA00022679"/>
    </source>
</evidence>
<dbReference type="GO" id="GO:0044027">
    <property type="term" value="P:negative regulation of gene expression via chromosomal CpG island methylation"/>
    <property type="evidence" value="ECO:0007669"/>
    <property type="project" value="TreeGrafter"/>
</dbReference>
<evidence type="ECO:0000256" key="1">
    <source>
        <dbReference type="ARBA" id="ARBA00004906"/>
    </source>
</evidence>
<dbReference type="GO" id="GO:0016567">
    <property type="term" value="P:protein ubiquitination"/>
    <property type="evidence" value="ECO:0007669"/>
    <property type="project" value="TreeGrafter"/>
</dbReference>
<evidence type="ECO:0000313" key="8">
    <source>
        <dbReference type="EMBL" id="GKV05121.1"/>
    </source>
</evidence>
<dbReference type="PANTHER" id="PTHR14140:SF46">
    <property type="entry name" value="E3 UBIQUITIN-PROTEIN LIGASE ORTHRUS 1-RELATED"/>
    <property type="match status" value="1"/>
</dbReference>
<dbReference type="GO" id="GO:0008270">
    <property type="term" value="F:zinc ion binding"/>
    <property type="evidence" value="ECO:0007669"/>
    <property type="project" value="UniProtKB-KW"/>
</dbReference>
<dbReference type="Proteomes" id="UP001054252">
    <property type="component" value="Unassembled WGS sequence"/>
</dbReference>
<comment type="caution">
    <text evidence="8">The sequence shown here is derived from an EMBL/GenBank/DDBJ whole genome shotgun (WGS) entry which is preliminary data.</text>
</comment>
<evidence type="ECO:0000256" key="7">
    <source>
        <dbReference type="ARBA" id="ARBA00022853"/>
    </source>
</evidence>
<evidence type="ECO:0000313" key="9">
    <source>
        <dbReference type="Proteomes" id="UP001054252"/>
    </source>
</evidence>
<comment type="pathway">
    <text evidence="1">Protein modification; protein ubiquitination.</text>
</comment>
<organism evidence="8 9">
    <name type="scientific">Rubroshorea leprosula</name>
    <dbReference type="NCBI Taxonomy" id="152421"/>
    <lineage>
        <taxon>Eukaryota</taxon>
        <taxon>Viridiplantae</taxon>
        <taxon>Streptophyta</taxon>
        <taxon>Embryophyta</taxon>
        <taxon>Tracheophyta</taxon>
        <taxon>Spermatophyta</taxon>
        <taxon>Magnoliopsida</taxon>
        <taxon>eudicotyledons</taxon>
        <taxon>Gunneridae</taxon>
        <taxon>Pentapetalae</taxon>
        <taxon>rosids</taxon>
        <taxon>malvids</taxon>
        <taxon>Malvales</taxon>
        <taxon>Dipterocarpaceae</taxon>
        <taxon>Rubroshorea</taxon>
    </lineage>
</organism>
<keyword evidence="6" id="KW-0862">Zinc</keyword>
<dbReference type="PANTHER" id="PTHR14140">
    <property type="entry name" value="E3 UBIQUITIN-PROTEIN LIGASE UHRF-RELATED"/>
    <property type="match status" value="1"/>
</dbReference>
<name>A0AAV5ITE4_9ROSI</name>
<evidence type="ECO:0000256" key="4">
    <source>
        <dbReference type="ARBA" id="ARBA00022771"/>
    </source>
</evidence>
<accession>A0AAV5ITE4</accession>
<evidence type="ECO:0000256" key="3">
    <source>
        <dbReference type="ARBA" id="ARBA00022723"/>
    </source>
</evidence>
<proteinExistence type="predicted"/>
<dbReference type="GO" id="GO:0061630">
    <property type="term" value="F:ubiquitin protein ligase activity"/>
    <property type="evidence" value="ECO:0007669"/>
    <property type="project" value="TreeGrafter"/>
</dbReference>
<keyword evidence="2" id="KW-0808">Transferase</keyword>
<keyword evidence="7" id="KW-0156">Chromatin regulator</keyword>
<keyword evidence="3" id="KW-0479">Metal-binding</keyword>
<evidence type="ECO:0000256" key="6">
    <source>
        <dbReference type="ARBA" id="ARBA00022833"/>
    </source>
</evidence>
<dbReference type="InterPro" id="IPR045134">
    <property type="entry name" value="UHRF1/2-like"/>
</dbReference>
<evidence type="ECO:0000256" key="5">
    <source>
        <dbReference type="ARBA" id="ARBA00022786"/>
    </source>
</evidence>
<dbReference type="EMBL" id="BPVZ01000023">
    <property type="protein sequence ID" value="GKV05121.1"/>
    <property type="molecule type" value="Genomic_DNA"/>
</dbReference>
<sequence>MASQPRINSALVSAIRMGKLARDNVAAGPLKVYHFVHNQDRPEKAFTTECAQRGGKSNATSGKIFVTIPPDHFGPIIAEYDRERNQGVLVGIPPVGSSLSSCCRHCRVVKLWCSISGTFRRL</sequence>